<evidence type="ECO:0000313" key="2">
    <source>
        <dbReference type="Proteomes" id="UP001530400"/>
    </source>
</evidence>
<sequence>MNNLNPLFNIIFAPCMQSSLPNRVLNPAFIPTHTTLIRQPHPTTCKQQCMRSFDQLSFSKTQTLDQIQDDDLVVLPLLSDAPDDKSLRLCVIRNQQYVFPLVRHEDDVETDLFLDPKYADSNISLQDFEFDGVEKLPYYGVGWYGQRPAPASEIWTIEEDLLEKCLEDGVKIPFIDVGMAHGEKARGGALF</sequence>
<evidence type="ECO:0000313" key="1">
    <source>
        <dbReference type="EMBL" id="KAL3770006.1"/>
    </source>
</evidence>
<keyword evidence="2" id="KW-1185">Reference proteome</keyword>
<accession>A0ABD3N4N6</accession>
<organism evidence="1 2">
    <name type="scientific">Cyclotella atomus</name>
    <dbReference type="NCBI Taxonomy" id="382360"/>
    <lineage>
        <taxon>Eukaryota</taxon>
        <taxon>Sar</taxon>
        <taxon>Stramenopiles</taxon>
        <taxon>Ochrophyta</taxon>
        <taxon>Bacillariophyta</taxon>
        <taxon>Coscinodiscophyceae</taxon>
        <taxon>Thalassiosirophycidae</taxon>
        <taxon>Stephanodiscales</taxon>
        <taxon>Stephanodiscaceae</taxon>
        <taxon>Cyclotella</taxon>
    </lineage>
</organism>
<gene>
    <name evidence="1" type="ORF">ACHAWO_013382</name>
</gene>
<dbReference type="EMBL" id="JALLPJ020001319">
    <property type="protein sequence ID" value="KAL3770006.1"/>
    <property type="molecule type" value="Genomic_DNA"/>
</dbReference>
<comment type="caution">
    <text evidence="1">The sequence shown here is derived from an EMBL/GenBank/DDBJ whole genome shotgun (WGS) entry which is preliminary data.</text>
</comment>
<reference evidence="1 2" key="1">
    <citation type="submission" date="2024-10" db="EMBL/GenBank/DDBJ databases">
        <title>Updated reference genomes for cyclostephanoid diatoms.</title>
        <authorList>
            <person name="Roberts W.R."/>
            <person name="Alverson A.J."/>
        </authorList>
    </citation>
    <scope>NUCLEOTIDE SEQUENCE [LARGE SCALE GENOMIC DNA]</scope>
    <source>
        <strain evidence="1 2">AJA010-31</strain>
    </source>
</reference>
<protein>
    <submittedName>
        <fullName evidence="1">Uncharacterized protein</fullName>
    </submittedName>
</protein>
<name>A0ABD3N4N6_9STRA</name>
<proteinExistence type="predicted"/>
<dbReference type="AlphaFoldDB" id="A0ABD3N4N6"/>
<dbReference type="Proteomes" id="UP001530400">
    <property type="component" value="Unassembled WGS sequence"/>
</dbReference>